<keyword evidence="2" id="KW-1185">Reference proteome</keyword>
<dbReference type="Gene3D" id="3.30.70.1210">
    <property type="entry name" value="Crispr-associated protein, domain 2"/>
    <property type="match status" value="1"/>
</dbReference>
<evidence type="ECO:0000313" key="2">
    <source>
        <dbReference type="Proteomes" id="UP001589793"/>
    </source>
</evidence>
<dbReference type="SMART" id="SM01101">
    <property type="entry name" value="CRISPR_assoc"/>
    <property type="match status" value="1"/>
</dbReference>
<dbReference type="RefSeq" id="WP_376979050.1">
    <property type="nucleotide sequence ID" value="NZ_JBHLSV010000005.1"/>
</dbReference>
<sequence length="202" mass="22156">MYLTHLSLPDRVIPDVHILHTLTMAGFPNLELGSQARAHFGVLFQVVGDRDIMVQSDAEPDPETWDGLGITVTTRVVDRQVAAGQQFMLRTVVNPTRSVPAGPGKRGYRVGIHDDDAATEWVTRRLEAAGFHVEPNQLRVGPEISMRSHRRRSLRVDTREVTAQVTVSDPDPAQQTIRTGLGRSAAYGCGMLLLRPAAAMAT</sequence>
<reference evidence="1 2" key="1">
    <citation type="submission" date="2024-09" db="EMBL/GenBank/DDBJ databases">
        <authorList>
            <person name="Sun Q."/>
            <person name="Mori K."/>
        </authorList>
    </citation>
    <scope>NUCLEOTIDE SEQUENCE [LARGE SCALE GENOMIC DNA]</scope>
    <source>
        <strain evidence="1 2">CICC 10874</strain>
    </source>
</reference>
<gene>
    <name evidence="1" type="primary">cas6e</name>
    <name evidence="1" type="ORF">ACFFF6_05795</name>
</gene>
<dbReference type="NCBIfam" id="TIGR01907">
    <property type="entry name" value="casE_Cse3"/>
    <property type="match status" value="1"/>
</dbReference>
<organism evidence="1 2">
    <name type="scientific">Brachybacterium hainanense</name>
    <dbReference type="NCBI Taxonomy" id="1541174"/>
    <lineage>
        <taxon>Bacteria</taxon>
        <taxon>Bacillati</taxon>
        <taxon>Actinomycetota</taxon>
        <taxon>Actinomycetes</taxon>
        <taxon>Micrococcales</taxon>
        <taxon>Dermabacteraceae</taxon>
        <taxon>Brachybacterium</taxon>
    </lineage>
</organism>
<proteinExistence type="predicted"/>
<comment type="caution">
    <text evidence="1">The sequence shown here is derived from an EMBL/GenBank/DDBJ whole genome shotgun (WGS) entry which is preliminary data.</text>
</comment>
<dbReference type="Proteomes" id="UP001589793">
    <property type="component" value="Unassembled WGS sequence"/>
</dbReference>
<dbReference type="EMBL" id="JBHLSV010000005">
    <property type="protein sequence ID" value="MFC0673464.1"/>
    <property type="molecule type" value="Genomic_DNA"/>
</dbReference>
<evidence type="ECO:0000313" key="1">
    <source>
        <dbReference type="EMBL" id="MFC0673464.1"/>
    </source>
</evidence>
<dbReference type="InterPro" id="IPR010179">
    <property type="entry name" value="CRISPR-assoc_prot_Cse3"/>
</dbReference>
<name>A0ABV6RA83_9MICO</name>
<dbReference type="Pfam" id="PF08798">
    <property type="entry name" value="CRISPR_assoc"/>
    <property type="match status" value="1"/>
</dbReference>
<accession>A0ABV6RA83</accession>
<dbReference type="SUPFAM" id="SSF117987">
    <property type="entry name" value="CRISPR-associated protein"/>
    <property type="match status" value="1"/>
</dbReference>
<protein>
    <submittedName>
        <fullName evidence="1">Type I-E CRISPR-associated protein Cas6/Cse3/CasE</fullName>
    </submittedName>
</protein>